<dbReference type="OrthoDB" id="966005at2"/>
<evidence type="ECO:0000256" key="1">
    <source>
        <dbReference type="SAM" id="SignalP"/>
    </source>
</evidence>
<organism evidence="2 3">
    <name type="scientific">Segetibacter aerophilus</name>
    <dbReference type="NCBI Taxonomy" id="670293"/>
    <lineage>
        <taxon>Bacteria</taxon>
        <taxon>Pseudomonadati</taxon>
        <taxon>Bacteroidota</taxon>
        <taxon>Chitinophagia</taxon>
        <taxon>Chitinophagales</taxon>
        <taxon>Chitinophagaceae</taxon>
        <taxon>Segetibacter</taxon>
    </lineage>
</organism>
<sequence length="155" mass="16527">MKKTFTLFCFLFAATSVIKAQSAAKTVFFELGGPGLASINYDMRLNKKEDGLGFRVGVGGFSIDDASIVFIPLGLNYLLGKDGKNYFELGGGITAVAGNDGSSDGTFSGSFGHLNFGYRLQPSNGGFLFRAGIVPLFSKDGFVPYYAGISFGYKF</sequence>
<keyword evidence="3" id="KW-1185">Reference proteome</keyword>
<proteinExistence type="predicted"/>
<evidence type="ECO:0008006" key="4">
    <source>
        <dbReference type="Google" id="ProtNLM"/>
    </source>
</evidence>
<gene>
    <name evidence="2" type="ORF">SAE01_26570</name>
</gene>
<keyword evidence="1" id="KW-0732">Signal</keyword>
<evidence type="ECO:0000313" key="3">
    <source>
        <dbReference type="Proteomes" id="UP000321513"/>
    </source>
</evidence>
<feature type="chain" id="PRO_5021927339" description="Outer membrane protein beta-barrel domain-containing protein" evidence="1">
    <location>
        <begin position="21"/>
        <end position="155"/>
    </location>
</feature>
<dbReference type="RefSeq" id="WP_147204269.1">
    <property type="nucleotide sequence ID" value="NZ_BJYT01000009.1"/>
</dbReference>
<dbReference type="AlphaFoldDB" id="A0A512BDW2"/>
<comment type="caution">
    <text evidence="2">The sequence shown here is derived from an EMBL/GenBank/DDBJ whole genome shotgun (WGS) entry which is preliminary data.</text>
</comment>
<reference evidence="2 3" key="1">
    <citation type="submission" date="2019-07" db="EMBL/GenBank/DDBJ databases">
        <title>Whole genome shotgun sequence of Segetibacter aerophilus NBRC 106135.</title>
        <authorList>
            <person name="Hosoyama A."/>
            <person name="Uohara A."/>
            <person name="Ohji S."/>
            <person name="Ichikawa N."/>
        </authorList>
    </citation>
    <scope>NUCLEOTIDE SEQUENCE [LARGE SCALE GENOMIC DNA]</scope>
    <source>
        <strain evidence="2 3">NBRC 106135</strain>
    </source>
</reference>
<feature type="signal peptide" evidence="1">
    <location>
        <begin position="1"/>
        <end position="20"/>
    </location>
</feature>
<accession>A0A512BDW2</accession>
<dbReference type="Proteomes" id="UP000321513">
    <property type="component" value="Unassembled WGS sequence"/>
</dbReference>
<evidence type="ECO:0000313" key="2">
    <source>
        <dbReference type="EMBL" id="GEO10161.1"/>
    </source>
</evidence>
<name>A0A512BDW2_9BACT</name>
<dbReference type="EMBL" id="BJYT01000009">
    <property type="protein sequence ID" value="GEO10161.1"/>
    <property type="molecule type" value="Genomic_DNA"/>
</dbReference>
<protein>
    <recommendedName>
        <fullName evidence="4">Outer membrane protein beta-barrel domain-containing protein</fullName>
    </recommendedName>
</protein>